<dbReference type="AlphaFoldDB" id="A0A2I0BHE8"/>
<dbReference type="Proteomes" id="UP000236161">
    <property type="component" value="Unassembled WGS sequence"/>
</dbReference>
<evidence type="ECO:0000313" key="2">
    <source>
        <dbReference type="EMBL" id="PKA67226.1"/>
    </source>
</evidence>
<name>A0A2I0BHE8_9ASPA</name>
<dbReference type="OrthoDB" id="691016at2759"/>
<keyword evidence="1" id="KW-0732">Signal</keyword>
<proteinExistence type="predicted"/>
<gene>
    <name evidence="2" type="ORF">AXF42_Ash004718</name>
</gene>
<feature type="chain" id="PRO_5014113784" evidence="1">
    <location>
        <begin position="23"/>
        <end position="86"/>
    </location>
</feature>
<sequence>MERKRLLVTLFSFYLVAAAARATKEDALVPPVPEISLPRVSAAGVAAETTAKGILEGRYKPLLLNLLPRGKIPPSGPSTGTNEMNS</sequence>
<organism evidence="2 3">
    <name type="scientific">Apostasia shenzhenica</name>
    <dbReference type="NCBI Taxonomy" id="1088818"/>
    <lineage>
        <taxon>Eukaryota</taxon>
        <taxon>Viridiplantae</taxon>
        <taxon>Streptophyta</taxon>
        <taxon>Embryophyta</taxon>
        <taxon>Tracheophyta</taxon>
        <taxon>Spermatophyta</taxon>
        <taxon>Magnoliopsida</taxon>
        <taxon>Liliopsida</taxon>
        <taxon>Asparagales</taxon>
        <taxon>Orchidaceae</taxon>
        <taxon>Apostasioideae</taxon>
        <taxon>Apostasia</taxon>
    </lineage>
</organism>
<reference evidence="2 3" key="1">
    <citation type="journal article" date="2017" name="Nature">
        <title>The Apostasia genome and the evolution of orchids.</title>
        <authorList>
            <person name="Zhang G.Q."/>
            <person name="Liu K.W."/>
            <person name="Li Z."/>
            <person name="Lohaus R."/>
            <person name="Hsiao Y.Y."/>
            <person name="Niu S.C."/>
            <person name="Wang J.Y."/>
            <person name="Lin Y.C."/>
            <person name="Xu Q."/>
            <person name="Chen L.J."/>
            <person name="Yoshida K."/>
            <person name="Fujiwara S."/>
            <person name="Wang Z.W."/>
            <person name="Zhang Y.Q."/>
            <person name="Mitsuda N."/>
            <person name="Wang M."/>
            <person name="Liu G.H."/>
            <person name="Pecoraro L."/>
            <person name="Huang H.X."/>
            <person name="Xiao X.J."/>
            <person name="Lin M."/>
            <person name="Wu X.Y."/>
            <person name="Wu W.L."/>
            <person name="Chen Y.Y."/>
            <person name="Chang S.B."/>
            <person name="Sakamoto S."/>
            <person name="Ohme-Takagi M."/>
            <person name="Yagi M."/>
            <person name="Zeng S.J."/>
            <person name="Shen C.Y."/>
            <person name="Yeh C.M."/>
            <person name="Luo Y.B."/>
            <person name="Tsai W.C."/>
            <person name="Van de Peer Y."/>
            <person name="Liu Z.J."/>
        </authorList>
    </citation>
    <scope>NUCLEOTIDE SEQUENCE [LARGE SCALE GENOMIC DNA]</scope>
    <source>
        <strain evidence="3">cv. Shenzhen</strain>
        <tissue evidence="2">Stem</tissue>
    </source>
</reference>
<dbReference type="EMBL" id="KZ451883">
    <property type="protein sequence ID" value="PKA67226.1"/>
    <property type="molecule type" value="Genomic_DNA"/>
</dbReference>
<feature type="signal peptide" evidence="1">
    <location>
        <begin position="1"/>
        <end position="22"/>
    </location>
</feature>
<evidence type="ECO:0000313" key="3">
    <source>
        <dbReference type="Proteomes" id="UP000236161"/>
    </source>
</evidence>
<protein>
    <submittedName>
        <fullName evidence="2">Uncharacterized protein</fullName>
    </submittedName>
</protein>
<accession>A0A2I0BHE8</accession>
<evidence type="ECO:0000256" key="1">
    <source>
        <dbReference type="SAM" id="SignalP"/>
    </source>
</evidence>
<keyword evidence="3" id="KW-1185">Reference proteome</keyword>